<evidence type="ECO:0000313" key="2">
    <source>
        <dbReference type="Proteomes" id="UP000193588"/>
    </source>
</evidence>
<accession>A0A1X4JIP6</accession>
<protein>
    <submittedName>
        <fullName evidence="1">Uncharacterized protein</fullName>
    </submittedName>
</protein>
<comment type="caution">
    <text evidence="1">The sequence shown here is derived from an EMBL/GenBank/DDBJ whole genome shotgun (WGS) entry which is preliminary data.</text>
</comment>
<gene>
    <name evidence="1" type="ORF">B9D04_10675</name>
</gene>
<sequence length="205" mass="24443">MGTRFMGQMDFWEPVFHYLVATLKHMRVKNLVAGTYNSTCYAYCEHNQQKVLYVHCWEPLSGSDRDALYSSKRIREKELRTVSIIQQLIEVDRVVFIHDGYFENHDSIPKLSFKGQEWARQVKGLEFWSLKDVINTIEYMYKRDIKLAEKLDVLRERCIKYKKCVGTDDHHSWTGSWMRVPNIVNNNHWKQIFLKTVGDFHVKSF</sequence>
<organism evidence="1 2">
    <name type="scientific">Weissella cibaria</name>
    <dbReference type="NCBI Taxonomy" id="137591"/>
    <lineage>
        <taxon>Bacteria</taxon>
        <taxon>Bacillati</taxon>
        <taxon>Bacillota</taxon>
        <taxon>Bacilli</taxon>
        <taxon>Lactobacillales</taxon>
        <taxon>Lactobacillaceae</taxon>
        <taxon>Weissella</taxon>
    </lineage>
</organism>
<dbReference type="AlphaFoldDB" id="A0A1X4JIP6"/>
<name>A0A1X4JIP6_9LACO</name>
<dbReference type="Proteomes" id="UP000193588">
    <property type="component" value="Unassembled WGS sequence"/>
</dbReference>
<reference evidence="1 2" key="1">
    <citation type="submission" date="2017-04" db="EMBL/GenBank/DDBJ databases">
        <title>The genome sequence of Weissella cibaria isolated from wild Drosophila.</title>
        <authorList>
            <person name="Ricks N.J."/>
            <person name="Carroll C."/>
            <person name="Walters A."/>
            <person name="Newell P.D."/>
            <person name="Chaston J.M."/>
        </authorList>
    </citation>
    <scope>NUCLEOTIDE SEQUENCE [LARGE SCALE GENOMIC DNA]</scope>
    <source>
        <strain evidence="1 2">DmW_103</strain>
    </source>
</reference>
<proteinExistence type="predicted"/>
<dbReference type="EMBL" id="NDXJ01000017">
    <property type="protein sequence ID" value="OSP88622.1"/>
    <property type="molecule type" value="Genomic_DNA"/>
</dbReference>
<evidence type="ECO:0000313" key="1">
    <source>
        <dbReference type="EMBL" id="OSP88622.1"/>
    </source>
</evidence>